<accession>A0ABU5HHZ2</accession>
<keyword evidence="1" id="KW-0812">Transmembrane</keyword>
<keyword evidence="1" id="KW-1133">Transmembrane helix</keyword>
<evidence type="ECO:0000313" key="4">
    <source>
        <dbReference type="Proteomes" id="UP001291309"/>
    </source>
</evidence>
<feature type="transmembrane region" description="Helical" evidence="1">
    <location>
        <begin position="225"/>
        <end position="247"/>
    </location>
</feature>
<feature type="signal peptide" evidence="2">
    <location>
        <begin position="1"/>
        <end position="19"/>
    </location>
</feature>
<evidence type="ECO:0008006" key="5">
    <source>
        <dbReference type="Google" id="ProtNLM"/>
    </source>
</evidence>
<organism evidence="3 4">
    <name type="scientific">Hyalangium rubrum</name>
    <dbReference type="NCBI Taxonomy" id="3103134"/>
    <lineage>
        <taxon>Bacteria</taxon>
        <taxon>Pseudomonadati</taxon>
        <taxon>Myxococcota</taxon>
        <taxon>Myxococcia</taxon>
        <taxon>Myxococcales</taxon>
        <taxon>Cystobacterineae</taxon>
        <taxon>Archangiaceae</taxon>
        <taxon>Hyalangium</taxon>
    </lineage>
</organism>
<feature type="chain" id="PRO_5046944736" description="Lipoprotein" evidence="2">
    <location>
        <begin position="20"/>
        <end position="250"/>
    </location>
</feature>
<dbReference type="EMBL" id="JAXIVS010000027">
    <property type="protein sequence ID" value="MDY7233093.1"/>
    <property type="molecule type" value="Genomic_DNA"/>
</dbReference>
<keyword evidence="2" id="KW-0732">Signal</keyword>
<gene>
    <name evidence="3" type="ORF">SYV04_42290</name>
</gene>
<keyword evidence="1" id="KW-0472">Membrane</keyword>
<comment type="caution">
    <text evidence="3">The sequence shown here is derived from an EMBL/GenBank/DDBJ whole genome shotgun (WGS) entry which is preliminary data.</text>
</comment>
<keyword evidence="4" id="KW-1185">Reference proteome</keyword>
<evidence type="ECO:0000313" key="3">
    <source>
        <dbReference type="EMBL" id="MDY7233093.1"/>
    </source>
</evidence>
<name>A0ABU5HHZ2_9BACT</name>
<evidence type="ECO:0000256" key="2">
    <source>
        <dbReference type="SAM" id="SignalP"/>
    </source>
</evidence>
<protein>
    <recommendedName>
        <fullName evidence="5">Lipoprotein</fullName>
    </recommendedName>
</protein>
<reference evidence="3 4" key="1">
    <citation type="submission" date="2023-12" db="EMBL/GenBank/DDBJ databases">
        <title>the genome sequence of Hyalangium sp. s54d21.</title>
        <authorList>
            <person name="Zhang X."/>
        </authorList>
    </citation>
    <scope>NUCLEOTIDE SEQUENCE [LARGE SCALE GENOMIC DNA]</scope>
    <source>
        <strain evidence="4">s54d21</strain>
    </source>
</reference>
<feature type="transmembrane region" description="Helical" evidence="1">
    <location>
        <begin position="169"/>
        <end position="188"/>
    </location>
</feature>
<sequence length="250" mass="26463">MTLLPLALLLSLGAVPRGAACVGERVTLLPFDTVAVGRSEARRVEEAVRRALTRTEDMCLEPRRETVARLGVLGGRLEPCSNDSCRAAQTKALGAEWLIRGRVLGLGGERTVVLLMQGQDGREVRSTFAVPGLDAGAEDAATRVFAPLWDARQPRRAEARKTLRPWPQVLMGAGVAALAAGVGFGLAARSTERHLSEGAGGCEGEGEAFRRCFAEGLRRGERQSLLANSLLGTGAVLGAGGAILFVWELP</sequence>
<proteinExistence type="predicted"/>
<evidence type="ECO:0000256" key="1">
    <source>
        <dbReference type="SAM" id="Phobius"/>
    </source>
</evidence>
<dbReference type="RefSeq" id="WP_321551805.1">
    <property type="nucleotide sequence ID" value="NZ_JAXIVS010000027.1"/>
</dbReference>
<dbReference type="Proteomes" id="UP001291309">
    <property type="component" value="Unassembled WGS sequence"/>
</dbReference>